<protein>
    <recommendedName>
        <fullName evidence="5">DUF1680-domain-containing protein</fullName>
    </recommendedName>
</protein>
<dbReference type="EMBL" id="KZ819604">
    <property type="protein sequence ID" value="PWN34159.1"/>
    <property type="molecule type" value="Genomic_DNA"/>
</dbReference>
<dbReference type="STRING" id="1280837.A0A316V978"/>
<dbReference type="PANTHER" id="PTHR31151">
    <property type="entry name" value="PROLINE-TRNA LIGASE (DUF1680)"/>
    <property type="match status" value="1"/>
</dbReference>
<gene>
    <name evidence="3" type="ORF">FA14DRAFT_69547</name>
</gene>
<dbReference type="GeneID" id="37024494"/>
<reference evidence="3 4" key="1">
    <citation type="journal article" date="2018" name="Mol. Biol. Evol.">
        <title>Broad Genomic Sampling Reveals a Smut Pathogenic Ancestry of the Fungal Clade Ustilaginomycotina.</title>
        <authorList>
            <person name="Kijpornyongpan T."/>
            <person name="Mondo S.J."/>
            <person name="Barry K."/>
            <person name="Sandor L."/>
            <person name="Lee J."/>
            <person name="Lipzen A."/>
            <person name="Pangilinan J."/>
            <person name="LaButti K."/>
            <person name="Hainaut M."/>
            <person name="Henrissat B."/>
            <person name="Grigoriev I.V."/>
            <person name="Spatafora J.W."/>
            <person name="Aime M.C."/>
        </authorList>
    </citation>
    <scope>NUCLEOTIDE SEQUENCE [LARGE SCALE GENOMIC DNA]</scope>
    <source>
        <strain evidence="3 4">MCA 3882</strain>
    </source>
</reference>
<keyword evidence="4" id="KW-1185">Reference proteome</keyword>
<dbReference type="InParanoid" id="A0A316V978"/>
<sequence>MDSPFRQNLVPPAFRELPMGSIKSAGWIDAQLQASLAALAGQQQEFYAMVQDGTFTGGNTTYSSLNESQPYYFQAAVAAVFTTNAPESLRNWVDDTLTYMINDQDQSGWFGPEPKILWPRWPVLIGAMHYAEAVPEKASQIVDFIYKFVVATHESLRSTDNEATGLERWGCVRTAEYTFILQWLFENHPREENIQKMLWEDMTFIRTKGNELAGDFEGKGWPAFFSEGIFNKDGQGERTMRSHGVNAAMALKEAALQWRVTNNQAEKDEAEHDWEIVYRYHGKEAGHFSADEHLAGLSPERGSETCLVVELMWSASLMYAIFGQNEYADRVERLAFNSLPACMTGDWWGRQYVQQEMQLTSQPFKTNPFNDVGEDSNVFGLETNYPCCTVNHSQGLPRFVSRSFLKREAANGNEAMLLQVYLIPSICQITLNEDNNVKVTAETNYPFENTVRYTFKANKEFRFGVRVPSWSGGVCFAKDAEELEEVRTNYDDHIFSFIVPAGDSKARIHLSSKIKVTQAAGAPEGVVHISKGALLYALPIEYDLKEIRKDPTEPKAVDNARLPKDPNSWKVAIDTDSLEFQDKTNKTVFTPLAFPVFDDGKAPSSIKADAYSMKDSWNPVDDGQWNKGFPPGPSKPVGEPIKVELQPYGAVKLRVCPLATIKSNEKQGSMGIYQRILSYTRFILPSSTSSQK</sequence>
<dbReference type="Proteomes" id="UP000245771">
    <property type="component" value="Unassembled WGS sequence"/>
</dbReference>
<name>A0A316V978_9BASI</name>
<dbReference type="InterPro" id="IPR049046">
    <property type="entry name" value="Beta-AFase-like_GH127_middle"/>
</dbReference>
<evidence type="ECO:0008006" key="5">
    <source>
        <dbReference type="Google" id="ProtNLM"/>
    </source>
</evidence>
<evidence type="ECO:0000313" key="4">
    <source>
        <dbReference type="Proteomes" id="UP000245771"/>
    </source>
</evidence>
<dbReference type="SUPFAM" id="SSF48208">
    <property type="entry name" value="Six-hairpin glycosidases"/>
    <property type="match status" value="1"/>
</dbReference>
<organism evidence="3 4">
    <name type="scientific">Meira miltonrushii</name>
    <dbReference type="NCBI Taxonomy" id="1280837"/>
    <lineage>
        <taxon>Eukaryota</taxon>
        <taxon>Fungi</taxon>
        <taxon>Dikarya</taxon>
        <taxon>Basidiomycota</taxon>
        <taxon>Ustilaginomycotina</taxon>
        <taxon>Exobasidiomycetes</taxon>
        <taxon>Exobasidiales</taxon>
        <taxon>Brachybasidiaceae</taxon>
        <taxon>Meira</taxon>
    </lineage>
</organism>
<evidence type="ECO:0000259" key="2">
    <source>
        <dbReference type="Pfam" id="PF20736"/>
    </source>
</evidence>
<dbReference type="GO" id="GO:0005975">
    <property type="term" value="P:carbohydrate metabolic process"/>
    <property type="evidence" value="ECO:0007669"/>
    <property type="project" value="InterPro"/>
</dbReference>
<dbReference type="OrthoDB" id="5358475at2759"/>
<dbReference type="AlphaFoldDB" id="A0A316V978"/>
<dbReference type="Pfam" id="PF20736">
    <property type="entry name" value="Glyco_hydro127M"/>
    <property type="match status" value="1"/>
</dbReference>
<dbReference type="InterPro" id="IPR008928">
    <property type="entry name" value="6-hairpin_glycosidase_sf"/>
</dbReference>
<accession>A0A316V978</accession>
<dbReference type="PANTHER" id="PTHR31151:SF0">
    <property type="entry name" value="PROLINE-TRNA LIGASE (DUF1680)"/>
    <property type="match status" value="1"/>
</dbReference>
<feature type="domain" description="Non-reducing end beta-L-arabinofuranosidase-like GH127 middle" evidence="2">
    <location>
        <begin position="427"/>
        <end position="475"/>
    </location>
</feature>
<dbReference type="InterPro" id="IPR012878">
    <property type="entry name" value="Beta-AFase-like_GH127_cat"/>
</dbReference>
<dbReference type="RefSeq" id="XP_025354461.1">
    <property type="nucleotide sequence ID" value="XM_025502713.1"/>
</dbReference>
<dbReference type="Pfam" id="PF07944">
    <property type="entry name" value="Beta-AFase-like_GH127_cat"/>
    <property type="match status" value="1"/>
</dbReference>
<evidence type="ECO:0000259" key="1">
    <source>
        <dbReference type="Pfam" id="PF07944"/>
    </source>
</evidence>
<proteinExistence type="predicted"/>
<evidence type="ECO:0000313" key="3">
    <source>
        <dbReference type="EMBL" id="PWN34159.1"/>
    </source>
</evidence>
<feature type="domain" description="Non-reducing end beta-L-arabinofuranosidase-like GH127 catalytic" evidence="1">
    <location>
        <begin position="238"/>
        <end position="399"/>
    </location>
</feature>